<dbReference type="STRING" id="1458275.AZ34_15315"/>
<dbReference type="eggNOG" id="COG3168">
    <property type="taxonomic scope" value="Bacteria"/>
</dbReference>
<accession>A0A016XK52</accession>
<feature type="region of interest" description="Disordered" evidence="1">
    <location>
        <begin position="31"/>
        <end position="71"/>
    </location>
</feature>
<comment type="caution">
    <text evidence="2">The sequence shown here is derived from an EMBL/GenBank/DDBJ whole genome shotgun (WGS) entry which is preliminary data.</text>
</comment>
<dbReference type="Pfam" id="PF04351">
    <property type="entry name" value="PilP"/>
    <property type="match status" value="1"/>
</dbReference>
<dbReference type="Gene3D" id="2.30.30.830">
    <property type="match status" value="1"/>
</dbReference>
<reference evidence="2 3" key="1">
    <citation type="submission" date="2014-02" db="EMBL/GenBank/DDBJ databases">
        <title>Draft Genome of Hylemonella gracilis isolated from the Niagara River.</title>
        <authorList>
            <person name="Pawlowski D.R."/>
            <person name="Koudelka G.B."/>
        </authorList>
    </citation>
    <scope>NUCLEOTIDE SEQUENCE [LARGE SCALE GENOMIC DNA]</scope>
    <source>
        <strain evidence="2 3">Niagara R</strain>
    </source>
</reference>
<gene>
    <name evidence="2" type="ORF">AZ34_15315</name>
</gene>
<sequence length="146" mass="15440">MRDWLAEQRQPVDAGTASLAVPVPPSAVTTALTPLPLERPLGADPFDPRRLAGPSPRRTETGPDQPLEARPLSALRMVGSLRRGEEVVALVQADLQIYQVPVGALLGTGRAQVLRISEDGITLRLASPGSQGEAGARTLTLPLQGR</sequence>
<feature type="region of interest" description="Disordered" evidence="1">
    <location>
        <begin position="127"/>
        <end position="146"/>
    </location>
</feature>
<protein>
    <submittedName>
        <fullName evidence="2">Pilus assembly protein PilP</fullName>
    </submittedName>
</protein>
<dbReference type="InterPro" id="IPR007446">
    <property type="entry name" value="PilP"/>
</dbReference>
<organism evidence="2 3">
    <name type="scientific">Hylemonella gracilis str. Niagara R</name>
    <dbReference type="NCBI Taxonomy" id="1458275"/>
    <lineage>
        <taxon>Bacteria</taxon>
        <taxon>Pseudomonadati</taxon>
        <taxon>Pseudomonadota</taxon>
        <taxon>Betaproteobacteria</taxon>
        <taxon>Burkholderiales</taxon>
        <taxon>Comamonadaceae</taxon>
        <taxon>Hylemonella</taxon>
    </lineage>
</organism>
<name>A0A016XK52_9BURK</name>
<evidence type="ECO:0000313" key="2">
    <source>
        <dbReference type="EMBL" id="EYC52290.1"/>
    </source>
</evidence>
<evidence type="ECO:0000256" key="1">
    <source>
        <dbReference type="SAM" id="MobiDB-lite"/>
    </source>
</evidence>
<proteinExistence type="predicted"/>
<feature type="region of interest" description="Disordered" evidence="1">
    <location>
        <begin position="1"/>
        <end position="20"/>
    </location>
</feature>
<dbReference type="AlphaFoldDB" id="A0A016XK52"/>
<dbReference type="Proteomes" id="UP000023268">
    <property type="component" value="Unassembled WGS sequence"/>
</dbReference>
<dbReference type="EMBL" id="JEMG01000001">
    <property type="protein sequence ID" value="EYC52290.1"/>
    <property type="molecule type" value="Genomic_DNA"/>
</dbReference>
<evidence type="ECO:0000313" key="3">
    <source>
        <dbReference type="Proteomes" id="UP000023268"/>
    </source>
</evidence>